<keyword evidence="1" id="KW-0812">Transmembrane</keyword>
<comment type="caution">
    <text evidence="2">The sequence shown here is derived from an EMBL/GenBank/DDBJ whole genome shotgun (WGS) entry which is preliminary data.</text>
</comment>
<keyword evidence="3" id="KW-1185">Reference proteome</keyword>
<keyword evidence="1" id="KW-0472">Membrane</keyword>
<evidence type="ECO:0000313" key="3">
    <source>
        <dbReference type="Proteomes" id="UP000315648"/>
    </source>
</evidence>
<dbReference type="RefSeq" id="WP_144354279.1">
    <property type="nucleotide sequence ID" value="NZ_CBCRVV010000048.1"/>
</dbReference>
<reference evidence="2 3" key="1">
    <citation type="submission" date="2019-07" db="EMBL/GenBank/DDBJ databases">
        <title>Description of 53C-WASEF.</title>
        <authorList>
            <person name="Pitt A."/>
            <person name="Hahn M.W."/>
        </authorList>
    </citation>
    <scope>NUCLEOTIDE SEQUENCE [LARGE SCALE GENOMIC DNA]</scope>
    <source>
        <strain evidence="2 3">53C-WASEF</strain>
    </source>
</reference>
<sequence>MLILAHGGLPYVIFGWLWLGMGTGLAIAGCVAAIRKKKELGLGLSLGGLLWGISAIHTRLSWPAIGIAAAGLLLAAGQIWISKKNTKE</sequence>
<feature type="transmembrane region" description="Helical" evidence="1">
    <location>
        <begin position="40"/>
        <end position="56"/>
    </location>
</feature>
<dbReference type="EMBL" id="VMBG01000004">
    <property type="protein sequence ID" value="TSJ75137.1"/>
    <property type="molecule type" value="Genomic_DNA"/>
</dbReference>
<organism evidence="2 3">
    <name type="scientific">Rariglobus hedericola</name>
    <dbReference type="NCBI Taxonomy" id="2597822"/>
    <lineage>
        <taxon>Bacteria</taxon>
        <taxon>Pseudomonadati</taxon>
        <taxon>Verrucomicrobiota</taxon>
        <taxon>Opitutia</taxon>
        <taxon>Opitutales</taxon>
        <taxon>Opitutaceae</taxon>
        <taxon>Rariglobus</taxon>
    </lineage>
</organism>
<keyword evidence="1" id="KW-1133">Transmembrane helix</keyword>
<evidence type="ECO:0000256" key="1">
    <source>
        <dbReference type="SAM" id="Phobius"/>
    </source>
</evidence>
<evidence type="ECO:0000313" key="2">
    <source>
        <dbReference type="EMBL" id="TSJ75137.1"/>
    </source>
</evidence>
<dbReference type="AlphaFoldDB" id="A0A556QEU2"/>
<protein>
    <submittedName>
        <fullName evidence="2">Uncharacterized protein</fullName>
    </submittedName>
</protein>
<dbReference type="Proteomes" id="UP000315648">
    <property type="component" value="Unassembled WGS sequence"/>
</dbReference>
<accession>A0A556QEU2</accession>
<feature type="transmembrane region" description="Helical" evidence="1">
    <location>
        <begin position="12"/>
        <end position="33"/>
    </location>
</feature>
<name>A0A556QEU2_9BACT</name>
<gene>
    <name evidence="2" type="ORF">FPL22_17215</name>
</gene>
<feature type="transmembrane region" description="Helical" evidence="1">
    <location>
        <begin position="62"/>
        <end position="81"/>
    </location>
</feature>
<proteinExistence type="predicted"/>